<organism evidence="1">
    <name type="scientific">Caldiarchaeum subterraneum</name>
    <dbReference type="NCBI Taxonomy" id="311458"/>
    <lineage>
        <taxon>Archaea</taxon>
        <taxon>Nitrososphaerota</taxon>
        <taxon>Candidatus Caldarchaeales</taxon>
        <taxon>Candidatus Caldarchaeaceae</taxon>
        <taxon>Candidatus Caldarchaeum</taxon>
    </lineage>
</organism>
<protein>
    <recommendedName>
        <fullName evidence="2">Sjogrens syndrome scleroderma autoantigen 1</fullName>
    </recommendedName>
</protein>
<dbReference type="Pfam" id="PF06677">
    <property type="entry name" value="Auto_anti-p27"/>
    <property type="match status" value="1"/>
</dbReference>
<proteinExistence type="predicted"/>
<evidence type="ECO:0000313" key="1">
    <source>
        <dbReference type="EMBL" id="HHR41071.1"/>
    </source>
</evidence>
<comment type="caution">
    <text evidence="1">The sequence shown here is derived from an EMBL/GenBank/DDBJ whole genome shotgun (WGS) entry which is preliminary data.</text>
</comment>
<evidence type="ECO:0008006" key="2">
    <source>
        <dbReference type="Google" id="ProtNLM"/>
    </source>
</evidence>
<name>A0A7C5U651_CALS0</name>
<reference evidence="1" key="1">
    <citation type="journal article" date="2020" name="mSystems">
        <title>Genome- and Community-Level Interaction Insights into Carbon Utilization and Element Cycling Functions of Hydrothermarchaeota in Hydrothermal Sediment.</title>
        <authorList>
            <person name="Zhou Z."/>
            <person name="Liu Y."/>
            <person name="Xu W."/>
            <person name="Pan J."/>
            <person name="Luo Z.H."/>
            <person name="Li M."/>
        </authorList>
    </citation>
    <scope>NUCLEOTIDE SEQUENCE [LARGE SCALE GENOMIC DNA]</scope>
    <source>
        <strain evidence="1">SpSt-1084</strain>
    </source>
</reference>
<dbReference type="EMBL" id="DRXS01000243">
    <property type="protein sequence ID" value="HHR41071.1"/>
    <property type="molecule type" value="Genomic_DNA"/>
</dbReference>
<dbReference type="InterPro" id="IPR009563">
    <property type="entry name" value="SSSCA1"/>
</dbReference>
<gene>
    <name evidence="1" type="ORF">ENM42_04490</name>
</gene>
<sequence>MSRVMGSEDDYIRRMSDALRSGAKMLSEVCPICHSPLFEVRGELRCIRCDKPVVIVREESEVMAASTPLVLTHLENALAAKIDALTALLQKATEPEQIRELTETLTSLLKLFHESRRLSEILGKTQ</sequence>
<accession>A0A7C5U651</accession>
<dbReference type="AlphaFoldDB" id="A0A7C5U651"/>